<keyword evidence="1" id="KW-0732">Signal</keyword>
<protein>
    <submittedName>
        <fullName evidence="2">Uncharacterized protein</fullName>
    </submittedName>
</protein>
<feature type="chain" id="PRO_5043876931" evidence="1">
    <location>
        <begin position="16"/>
        <end position="463"/>
    </location>
</feature>
<dbReference type="Proteomes" id="UP000826271">
    <property type="component" value="Unassembled WGS sequence"/>
</dbReference>
<evidence type="ECO:0000313" key="2">
    <source>
        <dbReference type="EMBL" id="KAG8385335.1"/>
    </source>
</evidence>
<organism evidence="2 3">
    <name type="scientific">Buddleja alternifolia</name>
    <dbReference type="NCBI Taxonomy" id="168488"/>
    <lineage>
        <taxon>Eukaryota</taxon>
        <taxon>Viridiplantae</taxon>
        <taxon>Streptophyta</taxon>
        <taxon>Embryophyta</taxon>
        <taxon>Tracheophyta</taxon>
        <taxon>Spermatophyta</taxon>
        <taxon>Magnoliopsida</taxon>
        <taxon>eudicotyledons</taxon>
        <taxon>Gunneridae</taxon>
        <taxon>Pentapetalae</taxon>
        <taxon>asterids</taxon>
        <taxon>lamiids</taxon>
        <taxon>Lamiales</taxon>
        <taxon>Scrophulariaceae</taxon>
        <taxon>Buddlejeae</taxon>
        <taxon>Buddleja</taxon>
    </lineage>
</organism>
<keyword evidence="3" id="KW-1185">Reference proteome</keyword>
<comment type="caution">
    <text evidence="2">The sequence shown here is derived from an EMBL/GenBank/DDBJ whole genome shotgun (WGS) entry which is preliminary data.</text>
</comment>
<accession>A0AAV6Y224</accession>
<reference evidence="2" key="1">
    <citation type="submission" date="2019-10" db="EMBL/GenBank/DDBJ databases">
        <authorList>
            <person name="Zhang R."/>
            <person name="Pan Y."/>
            <person name="Wang J."/>
            <person name="Ma R."/>
            <person name="Yu S."/>
        </authorList>
    </citation>
    <scope>NUCLEOTIDE SEQUENCE</scope>
    <source>
        <strain evidence="2">LA-IB0</strain>
        <tissue evidence="2">Leaf</tissue>
    </source>
</reference>
<sequence>MISSVLACLVSAANLLEPPCEVGREKVCVFFSIMLHGISEVGKKSWINVVTDDFVQSLGSLTLHIRSVLSDQVLRRIFTESCDLFELFALIEDFLLRRKVLVYGDVSVESQVLCSSKVNVVLNGNAIMLSEVVASAQLLVAGGGLLASLCLAVDHIGFVCEMSCNIFGMQRFEPSVVLAVLHAFAHICGSRYFTLQQYAVPMTVVKSLVIFLEKQTMSTSSTSSSHPIVETPSKVWLCCTNCPFSEGAVSMEDVALLLLEKLQKYAQSVSWPQESLKLINSLSPRACVDRTEEVSSLREGVLSSGTSDEKLCSLLDTLSLVEILASFMSWSWTFDNIIDQICEWLESRLMEGFSAVIVVLLGQLGRLGVGASGYEDIRVDKLREWLSSHWCKSTFRKLRLPVQLAIINALFGLTPIKFEEIIKDGAEIPANISPSFPANSVREWFFQLSSEQQSLFRLNQGCW</sequence>
<dbReference type="EMBL" id="WHWC01000003">
    <property type="protein sequence ID" value="KAG8385335.1"/>
    <property type="molecule type" value="Genomic_DNA"/>
</dbReference>
<dbReference type="AlphaFoldDB" id="A0AAV6Y224"/>
<gene>
    <name evidence="2" type="ORF">BUALT_Bualt03G0032100</name>
</gene>
<evidence type="ECO:0000256" key="1">
    <source>
        <dbReference type="SAM" id="SignalP"/>
    </source>
</evidence>
<dbReference type="PANTHER" id="PTHR35480:SF1">
    <property type="entry name" value="MATERNAL EFFECT EMBRYO ARREST 22"/>
    <property type="match status" value="1"/>
</dbReference>
<dbReference type="PANTHER" id="PTHR35480">
    <property type="entry name" value="MATERNAL EFFECT EMBRYO ARREST 22"/>
    <property type="match status" value="1"/>
</dbReference>
<name>A0AAV6Y224_9LAMI</name>
<evidence type="ECO:0000313" key="3">
    <source>
        <dbReference type="Proteomes" id="UP000826271"/>
    </source>
</evidence>
<feature type="signal peptide" evidence="1">
    <location>
        <begin position="1"/>
        <end position="15"/>
    </location>
</feature>
<proteinExistence type="predicted"/>